<dbReference type="Proteomes" id="UP001059934">
    <property type="component" value="Chromosome"/>
</dbReference>
<sequence>MVDINVAASTFNRLIDYIENIGLDIDAIAAAADVDVARLALLDDDTPLSSIKYSALYRELVKAMQKTNPHIPWGGGLGTESFEMMCYALMGCATLGEALDRAQRFEEMMRPLTGRQLRLEVGTDQASLHYSFDTQNVSALFVPPSWKLASTFDTVTMASGLLVWHAFCGWLTGHSIQATRVEVARPSIGSSYACNMEEMLGCPITFSAAANRIVFPRDTLELRVVQNTASLQPFLDTTVFQLSMIERQPSSAAEAIKQLIGFDFKTGVPSFSEIAHRLHMSESSLRRRLLKEKISYQLIKDEVRCKLAIDCLGDASRKINDIADELGFTEPSSFVRSFRHWTGHTPKAYRQNILKLKTTDAA</sequence>
<dbReference type="Pfam" id="PF12833">
    <property type="entry name" value="HTH_18"/>
    <property type="match status" value="1"/>
</dbReference>
<evidence type="ECO:0000259" key="4">
    <source>
        <dbReference type="PROSITE" id="PS01124"/>
    </source>
</evidence>
<dbReference type="PANTHER" id="PTHR47894">
    <property type="entry name" value="HTH-TYPE TRANSCRIPTIONAL REGULATOR GADX"/>
    <property type="match status" value="1"/>
</dbReference>
<evidence type="ECO:0000313" key="5">
    <source>
        <dbReference type="EMBL" id="UVW35883.1"/>
    </source>
</evidence>
<dbReference type="PROSITE" id="PS01124">
    <property type="entry name" value="HTH_ARAC_FAMILY_2"/>
    <property type="match status" value="1"/>
</dbReference>
<dbReference type="SMART" id="SM00342">
    <property type="entry name" value="HTH_ARAC"/>
    <property type="match status" value="1"/>
</dbReference>
<dbReference type="InterPro" id="IPR009057">
    <property type="entry name" value="Homeodomain-like_sf"/>
</dbReference>
<proteinExistence type="predicted"/>
<dbReference type="InterPro" id="IPR020449">
    <property type="entry name" value="Tscrpt_reg_AraC-type_HTH"/>
</dbReference>
<reference evidence="5" key="1">
    <citation type="submission" date="2022-08" db="EMBL/GenBank/DDBJ databases">
        <title>Catabolic pathway analysis in culturable SAR92 clade bacteria reveals their overlooked roles in DMSP degradation in coastal seas.</title>
        <authorList>
            <person name="He X."/>
            <person name="Zhang X."/>
            <person name="Zhang Y."/>
        </authorList>
    </citation>
    <scope>NUCLEOTIDE SEQUENCE</scope>
    <source>
        <strain evidence="5">H455</strain>
    </source>
</reference>
<evidence type="ECO:0000313" key="6">
    <source>
        <dbReference type="Proteomes" id="UP001059934"/>
    </source>
</evidence>
<keyword evidence="1" id="KW-0805">Transcription regulation</keyword>
<dbReference type="PRINTS" id="PR00032">
    <property type="entry name" value="HTHARAC"/>
</dbReference>
<dbReference type="EMBL" id="CP103416">
    <property type="protein sequence ID" value="UVW35883.1"/>
    <property type="molecule type" value="Genomic_DNA"/>
</dbReference>
<gene>
    <name evidence="5" type="ORF">NYF23_04540</name>
</gene>
<dbReference type="SUPFAM" id="SSF46689">
    <property type="entry name" value="Homeodomain-like"/>
    <property type="match status" value="1"/>
</dbReference>
<organism evidence="5 6">
    <name type="scientific">SAR92 clade bacterium H455</name>
    <dbReference type="NCBI Taxonomy" id="2974818"/>
    <lineage>
        <taxon>Bacteria</taxon>
        <taxon>Pseudomonadati</taxon>
        <taxon>Pseudomonadota</taxon>
        <taxon>Gammaproteobacteria</taxon>
        <taxon>Cellvibrionales</taxon>
        <taxon>Porticoccaceae</taxon>
        <taxon>SAR92 clade</taxon>
    </lineage>
</organism>
<dbReference type="InterPro" id="IPR032687">
    <property type="entry name" value="AraC-type_N"/>
</dbReference>
<dbReference type="PANTHER" id="PTHR47894:SF1">
    <property type="entry name" value="HTH-TYPE TRANSCRIPTIONAL REGULATOR VQSM"/>
    <property type="match status" value="1"/>
</dbReference>
<keyword evidence="3" id="KW-0804">Transcription</keyword>
<dbReference type="Gene3D" id="1.10.10.60">
    <property type="entry name" value="Homeodomain-like"/>
    <property type="match status" value="1"/>
</dbReference>
<feature type="domain" description="HTH araC/xylS-type" evidence="4">
    <location>
        <begin position="254"/>
        <end position="352"/>
    </location>
</feature>
<dbReference type="InterPro" id="IPR018060">
    <property type="entry name" value="HTH_AraC"/>
</dbReference>
<accession>A0ABY5TPZ1</accession>
<evidence type="ECO:0000256" key="1">
    <source>
        <dbReference type="ARBA" id="ARBA00023015"/>
    </source>
</evidence>
<name>A0ABY5TPZ1_9GAMM</name>
<protein>
    <submittedName>
        <fullName evidence="5">AraC family transcriptional regulator</fullName>
    </submittedName>
</protein>
<evidence type="ECO:0000256" key="3">
    <source>
        <dbReference type="ARBA" id="ARBA00023163"/>
    </source>
</evidence>
<dbReference type="Pfam" id="PF12625">
    <property type="entry name" value="Arabinose_bd"/>
    <property type="match status" value="1"/>
</dbReference>
<evidence type="ECO:0000256" key="2">
    <source>
        <dbReference type="ARBA" id="ARBA00023125"/>
    </source>
</evidence>
<keyword evidence="2" id="KW-0238">DNA-binding</keyword>
<keyword evidence="6" id="KW-1185">Reference proteome</keyword>